<feature type="domain" description="(S)-ureidoglycine aminohydrolase cupin" evidence="1">
    <location>
        <begin position="41"/>
        <end position="111"/>
    </location>
</feature>
<dbReference type="EMBL" id="UNOZ01000022">
    <property type="protein sequence ID" value="SYX90798.1"/>
    <property type="molecule type" value="Genomic_DNA"/>
</dbReference>
<dbReference type="RefSeq" id="WP_119142371.1">
    <property type="nucleotide sequence ID" value="NZ_CBCSFL010000011.1"/>
</dbReference>
<accession>A0A383RWM9</accession>
<keyword evidence="3" id="KW-1185">Reference proteome</keyword>
<evidence type="ECO:0000259" key="1">
    <source>
        <dbReference type="Pfam" id="PF05899"/>
    </source>
</evidence>
<name>A0A383RWM9_9PSED</name>
<organism evidence="2 3">
    <name type="scientific">Pseudomonas reidholzensis</name>
    <dbReference type="NCBI Taxonomy" id="1785162"/>
    <lineage>
        <taxon>Bacteria</taxon>
        <taxon>Pseudomonadati</taxon>
        <taxon>Pseudomonadota</taxon>
        <taxon>Gammaproteobacteria</taxon>
        <taxon>Pseudomonadales</taxon>
        <taxon>Pseudomonadaceae</taxon>
        <taxon>Pseudomonas</taxon>
    </lineage>
</organism>
<dbReference type="AlphaFoldDB" id="A0A383RWM9"/>
<evidence type="ECO:0000313" key="2">
    <source>
        <dbReference type="EMBL" id="SYX90798.1"/>
    </source>
</evidence>
<dbReference type="Pfam" id="PF05899">
    <property type="entry name" value="Cupin_3"/>
    <property type="match status" value="1"/>
</dbReference>
<dbReference type="Proteomes" id="UP000263595">
    <property type="component" value="Unassembled WGS sequence"/>
</dbReference>
<dbReference type="OrthoDB" id="9799053at2"/>
<dbReference type="PANTHER" id="PTHR40943">
    <property type="entry name" value="CYTOPLASMIC PROTEIN-RELATED"/>
    <property type="match status" value="1"/>
</dbReference>
<dbReference type="InterPro" id="IPR014710">
    <property type="entry name" value="RmlC-like_jellyroll"/>
</dbReference>
<dbReference type="SUPFAM" id="SSF51182">
    <property type="entry name" value="RmlC-like cupins"/>
    <property type="match status" value="1"/>
</dbReference>
<reference evidence="3" key="1">
    <citation type="submission" date="2018-08" db="EMBL/GenBank/DDBJ databases">
        <authorList>
            <person name="Blom J."/>
        </authorList>
    </citation>
    <scope>NUCLEOTIDE SEQUENCE [LARGE SCALE GENOMIC DNA]</scope>
    <source>
        <strain evidence="3">CCOS 865</strain>
    </source>
</reference>
<dbReference type="PANTHER" id="PTHR40943:SF1">
    <property type="entry name" value="CYTOPLASMIC PROTEIN"/>
    <property type="match status" value="1"/>
</dbReference>
<dbReference type="InterPro" id="IPR011051">
    <property type="entry name" value="RmlC_Cupin_sf"/>
</dbReference>
<dbReference type="CDD" id="cd02227">
    <property type="entry name" value="cupin_TM1112-like"/>
    <property type="match status" value="1"/>
</dbReference>
<sequence>MTPIVKRLTADTEFSPQTPVAQPLGDVISQTRVAISQVLEDPRVSLGLWECTPGTWRRQVLQAEYSYFISGKGQFTPDEGEPIHFQGGDAVYFAPGTTGVWNIEETVTKHYFIVG</sequence>
<dbReference type="InterPro" id="IPR008579">
    <property type="entry name" value="UGlyAH_Cupin_dom"/>
</dbReference>
<proteinExistence type="predicted"/>
<protein>
    <recommendedName>
        <fullName evidence="1">(S)-ureidoglycine aminohydrolase cupin domain-containing protein</fullName>
    </recommendedName>
</protein>
<gene>
    <name evidence="2" type="ORF">CCOS865_03065</name>
</gene>
<dbReference type="Gene3D" id="2.60.120.10">
    <property type="entry name" value="Jelly Rolls"/>
    <property type="match status" value="1"/>
</dbReference>
<evidence type="ECO:0000313" key="3">
    <source>
        <dbReference type="Proteomes" id="UP000263595"/>
    </source>
</evidence>